<keyword evidence="1" id="KW-0812">Transmembrane</keyword>
<sequence>MGDAVACTAVMLLAVFGVTRLIRFRGGADPAQRYVGGFSLCLAASLLLLAPGVLTAADRLTGRPVLLVLVGDTLTLAASNLIVLLAVSLPAPPARPARHALTAVAVQLLSIALFAAADPGMRDASLTVAGAGRQLLAAHDALFAGYGLYGLALLARELNRGARSAPPGPLRTGLRITTCAAFTGMLWAGWTADDVVNVLSSGVQFGGDDVISNTLAAVTALLTVSGTTVMRWSGPLGAPARWLRAYRRHRALEPLWAALHAVMPEIALAPADPGAFGCGARGAEFALYRRIIEIRDGALALRPWSDPRVADWAAADGAAVADAAVLEAAGIAAALEHRAAGRAGPGPGRGPAVPYASCPMPGTVDAEALWLLRVTAAFTGSPAVAAVRGRARTGEG</sequence>
<evidence type="ECO:0000259" key="2">
    <source>
        <dbReference type="Pfam" id="PF20182"/>
    </source>
</evidence>
<dbReference type="Pfam" id="PF20182">
    <property type="entry name" value="DUF6545"/>
    <property type="match status" value="1"/>
</dbReference>
<accession>A0ABT6VWT3</accession>
<gene>
    <name evidence="3" type="ORF">POF43_009310</name>
</gene>
<evidence type="ECO:0000313" key="3">
    <source>
        <dbReference type="EMBL" id="MDI5962904.1"/>
    </source>
</evidence>
<dbReference type="InterPro" id="IPR050039">
    <property type="entry name" value="MAB_1171c-like"/>
</dbReference>
<feature type="domain" description="DUF6545" evidence="2">
    <location>
        <begin position="241"/>
        <end position="378"/>
    </location>
</feature>
<feature type="transmembrane region" description="Helical" evidence="1">
    <location>
        <begin position="99"/>
        <end position="117"/>
    </location>
</feature>
<proteinExistence type="predicted"/>
<comment type="caution">
    <text evidence="3">The sequence shown here is derived from an EMBL/GenBank/DDBJ whole genome shotgun (WGS) entry which is preliminary data.</text>
</comment>
<organism evidence="3 4">
    <name type="scientific">Streptantibioticus silvisoli</name>
    <dbReference type="NCBI Taxonomy" id="2705255"/>
    <lineage>
        <taxon>Bacteria</taxon>
        <taxon>Bacillati</taxon>
        <taxon>Actinomycetota</taxon>
        <taxon>Actinomycetes</taxon>
        <taxon>Kitasatosporales</taxon>
        <taxon>Streptomycetaceae</taxon>
        <taxon>Streptantibioticus</taxon>
    </lineage>
</organism>
<dbReference type="Proteomes" id="UP001156398">
    <property type="component" value="Unassembled WGS sequence"/>
</dbReference>
<evidence type="ECO:0000313" key="4">
    <source>
        <dbReference type="Proteomes" id="UP001156398"/>
    </source>
</evidence>
<dbReference type="InterPro" id="IPR046675">
    <property type="entry name" value="DUF6545"/>
</dbReference>
<feature type="transmembrane region" description="Helical" evidence="1">
    <location>
        <begin position="66"/>
        <end position="87"/>
    </location>
</feature>
<evidence type="ECO:0000256" key="1">
    <source>
        <dbReference type="SAM" id="Phobius"/>
    </source>
</evidence>
<protein>
    <recommendedName>
        <fullName evidence="2">DUF6545 domain-containing protein</fullName>
    </recommendedName>
</protein>
<feature type="transmembrane region" description="Helical" evidence="1">
    <location>
        <begin position="34"/>
        <end position="54"/>
    </location>
</feature>
<feature type="transmembrane region" description="Helical" evidence="1">
    <location>
        <begin position="6"/>
        <end position="22"/>
    </location>
</feature>
<dbReference type="RefSeq" id="WP_282704498.1">
    <property type="nucleotide sequence ID" value="NZ_JAAGKO020000009.1"/>
</dbReference>
<keyword evidence="1" id="KW-1133">Transmembrane helix</keyword>
<dbReference type="EMBL" id="JAAGKO020000009">
    <property type="protein sequence ID" value="MDI5962904.1"/>
    <property type="molecule type" value="Genomic_DNA"/>
</dbReference>
<keyword evidence="4" id="KW-1185">Reference proteome</keyword>
<keyword evidence="1" id="KW-0472">Membrane</keyword>
<reference evidence="3 4" key="1">
    <citation type="submission" date="2023-05" db="EMBL/GenBank/DDBJ databases">
        <title>Streptantibioticus silvisoli sp. nov., acidotolerant actinomycetes 1 from pine litter.</title>
        <authorList>
            <person name="Swiecimska M."/>
            <person name="Golinska P."/>
            <person name="Sangal V."/>
            <person name="Wachnowicz B."/>
            <person name="Goodfellow M."/>
        </authorList>
    </citation>
    <scope>NUCLEOTIDE SEQUENCE [LARGE SCALE GENOMIC DNA]</scope>
    <source>
        <strain evidence="3 4">SL54</strain>
    </source>
</reference>
<dbReference type="NCBIfam" id="NF042915">
    <property type="entry name" value="MAB_1171c_fam"/>
    <property type="match status" value="1"/>
</dbReference>
<name>A0ABT6VWT3_9ACTN</name>